<comment type="cofactor">
    <cofactor evidence="7">
        <name>Zn(2+)</name>
        <dbReference type="ChEBI" id="CHEBI:29105"/>
    </cofactor>
    <text evidence="7">Binds 1 zinc ion.</text>
</comment>
<evidence type="ECO:0000256" key="6">
    <source>
        <dbReference type="ARBA" id="ARBA00022833"/>
    </source>
</evidence>
<dbReference type="KEGG" id="schy:GVO57_06590"/>
<keyword evidence="7" id="KW-0963">Cytoplasm</keyword>
<keyword evidence="7" id="KW-0698">rRNA processing</keyword>
<keyword evidence="9" id="KW-1185">Reference proteome</keyword>
<gene>
    <name evidence="7 8" type="primary">ybeY</name>
    <name evidence="8" type="ORF">GVO57_06590</name>
</gene>
<dbReference type="EMBL" id="CP047895">
    <property type="protein sequence ID" value="QHL90559.1"/>
    <property type="molecule type" value="Genomic_DNA"/>
</dbReference>
<dbReference type="EC" id="3.1.-.-" evidence="7"/>
<dbReference type="InterPro" id="IPR023091">
    <property type="entry name" value="MetalPrtase_cat_dom_sf_prd"/>
</dbReference>
<dbReference type="Gene3D" id="3.40.390.30">
    <property type="entry name" value="Metalloproteases ('zincins'), catalytic domain"/>
    <property type="match status" value="1"/>
</dbReference>
<feature type="binding site" evidence="7">
    <location>
        <position position="150"/>
    </location>
    <ligand>
        <name>Zn(2+)</name>
        <dbReference type="ChEBI" id="CHEBI:29105"/>
        <note>catalytic</note>
    </ligand>
</feature>
<feature type="binding site" evidence="7">
    <location>
        <position position="140"/>
    </location>
    <ligand>
        <name>Zn(2+)</name>
        <dbReference type="ChEBI" id="CHEBI:29105"/>
        <note>catalytic</note>
    </ligand>
</feature>
<keyword evidence="4 7" id="KW-0255">Endonuclease</keyword>
<dbReference type="HAMAP" id="MF_00009">
    <property type="entry name" value="Endoribonucl_YbeY"/>
    <property type="match status" value="1"/>
</dbReference>
<proteinExistence type="inferred from homology"/>
<keyword evidence="3 7" id="KW-0479">Metal-binding</keyword>
<dbReference type="Pfam" id="PF02130">
    <property type="entry name" value="YbeY"/>
    <property type="match status" value="1"/>
</dbReference>
<dbReference type="InterPro" id="IPR020549">
    <property type="entry name" value="YbeY_CS"/>
</dbReference>
<dbReference type="PANTHER" id="PTHR46986:SF1">
    <property type="entry name" value="ENDORIBONUCLEASE YBEY, CHLOROPLASTIC"/>
    <property type="match status" value="1"/>
</dbReference>
<dbReference type="GO" id="GO:0008270">
    <property type="term" value="F:zinc ion binding"/>
    <property type="evidence" value="ECO:0007669"/>
    <property type="project" value="UniProtKB-UniRule"/>
</dbReference>
<evidence type="ECO:0000256" key="7">
    <source>
        <dbReference type="HAMAP-Rule" id="MF_00009"/>
    </source>
</evidence>
<dbReference type="GO" id="GO:0004222">
    <property type="term" value="F:metalloendopeptidase activity"/>
    <property type="evidence" value="ECO:0007669"/>
    <property type="project" value="InterPro"/>
</dbReference>
<evidence type="ECO:0000256" key="1">
    <source>
        <dbReference type="ARBA" id="ARBA00010875"/>
    </source>
</evidence>
<evidence type="ECO:0000313" key="8">
    <source>
        <dbReference type="EMBL" id="QHL90559.1"/>
    </source>
</evidence>
<dbReference type="PROSITE" id="PS01306">
    <property type="entry name" value="UPF0054"/>
    <property type="match status" value="1"/>
</dbReference>
<evidence type="ECO:0000256" key="3">
    <source>
        <dbReference type="ARBA" id="ARBA00022723"/>
    </source>
</evidence>
<accession>A0A7Z2NWJ6</accession>
<comment type="similarity">
    <text evidence="1 7">Belongs to the endoribonuclease YbeY family.</text>
</comment>
<dbReference type="Proteomes" id="UP000464468">
    <property type="component" value="Chromosome"/>
</dbReference>
<reference evidence="8 9" key="1">
    <citation type="submission" date="2020-01" db="EMBL/GenBank/DDBJ databases">
        <title>Sphingomonas sp. C33 whole genome sequece.</title>
        <authorList>
            <person name="Park C."/>
        </authorList>
    </citation>
    <scope>NUCLEOTIDE SEQUENCE [LARGE SCALE GENOMIC DNA]</scope>
    <source>
        <strain evidence="8 9">C33</strain>
    </source>
</reference>
<keyword evidence="7" id="KW-0690">Ribosome biogenesis</keyword>
<evidence type="ECO:0000256" key="2">
    <source>
        <dbReference type="ARBA" id="ARBA00022722"/>
    </source>
</evidence>
<sequence length="181" mass="18783">MIDVAVQVEPDWLAAGDAEAGTESAWEALAERAVRAALAVTPDAGLAAGDTMVEVSVRLAGDAEVHDLNLSYRQKDKPTNVLSFPMLPPDLIAAIASADTNTDDGEVLLGDIILAHGVCAAEAAEKGVSLGAHASHLIVHGLLHLLGYDHQDAAQADAMEALEGEAMAALGLHAPYHRDEP</sequence>
<evidence type="ECO:0000313" key="9">
    <source>
        <dbReference type="Proteomes" id="UP000464468"/>
    </source>
</evidence>
<dbReference type="InterPro" id="IPR002036">
    <property type="entry name" value="YbeY"/>
</dbReference>
<dbReference type="GO" id="GO:0006364">
    <property type="term" value="P:rRNA processing"/>
    <property type="evidence" value="ECO:0007669"/>
    <property type="project" value="UniProtKB-UniRule"/>
</dbReference>
<dbReference type="PANTHER" id="PTHR46986">
    <property type="entry name" value="ENDORIBONUCLEASE YBEY, CHLOROPLASTIC"/>
    <property type="match status" value="1"/>
</dbReference>
<name>A0A7Z2NWJ6_9SPHN</name>
<dbReference type="SUPFAM" id="SSF55486">
    <property type="entry name" value="Metalloproteases ('zincins'), catalytic domain"/>
    <property type="match status" value="1"/>
</dbReference>
<protein>
    <recommendedName>
        <fullName evidence="7">Endoribonuclease YbeY</fullName>
        <ecNumber evidence="7">3.1.-.-</ecNumber>
    </recommendedName>
</protein>
<dbReference type="GO" id="GO:0004521">
    <property type="term" value="F:RNA endonuclease activity"/>
    <property type="evidence" value="ECO:0007669"/>
    <property type="project" value="UniProtKB-UniRule"/>
</dbReference>
<dbReference type="GO" id="GO:0005737">
    <property type="term" value="C:cytoplasm"/>
    <property type="evidence" value="ECO:0007669"/>
    <property type="project" value="UniProtKB-SubCell"/>
</dbReference>
<organism evidence="8 9">
    <name type="scientific">Sphingomonas changnyeongensis</name>
    <dbReference type="NCBI Taxonomy" id="2698679"/>
    <lineage>
        <taxon>Bacteria</taxon>
        <taxon>Pseudomonadati</taxon>
        <taxon>Pseudomonadota</taxon>
        <taxon>Alphaproteobacteria</taxon>
        <taxon>Sphingomonadales</taxon>
        <taxon>Sphingomonadaceae</taxon>
        <taxon>Sphingomonas</taxon>
    </lineage>
</organism>
<keyword evidence="2 7" id="KW-0540">Nuclease</keyword>
<keyword evidence="5 7" id="KW-0378">Hydrolase</keyword>
<comment type="function">
    <text evidence="7">Single strand-specific metallo-endoribonuclease involved in late-stage 70S ribosome quality control and in maturation of the 3' terminus of the 16S rRNA.</text>
</comment>
<evidence type="ECO:0000256" key="5">
    <source>
        <dbReference type="ARBA" id="ARBA00022801"/>
    </source>
</evidence>
<feature type="binding site" evidence="7">
    <location>
        <position position="144"/>
    </location>
    <ligand>
        <name>Zn(2+)</name>
        <dbReference type="ChEBI" id="CHEBI:29105"/>
        <note>catalytic</note>
    </ligand>
</feature>
<dbReference type="NCBIfam" id="TIGR00043">
    <property type="entry name" value="rRNA maturation RNase YbeY"/>
    <property type="match status" value="1"/>
</dbReference>
<comment type="subcellular location">
    <subcellularLocation>
        <location evidence="7">Cytoplasm</location>
    </subcellularLocation>
</comment>
<keyword evidence="6 7" id="KW-0862">Zinc</keyword>
<dbReference type="AlphaFoldDB" id="A0A7Z2NWJ6"/>
<dbReference type="RefSeq" id="WP_160592487.1">
    <property type="nucleotide sequence ID" value="NZ_CP047895.1"/>
</dbReference>
<evidence type="ECO:0000256" key="4">
    <source>
        <dbReference type="ARBA" id="ARBA00022759"/>
    </source>
</evidence>